<dbReference type="AlphaFoldDB" id="A0A6A7ABN1"/>
<dbReference type="EMBL" id="MU006219">
    <property type="protein sequence ID" value="KAF2830721.1"/>
    <property type="molecule type" value="Genomic_DNA"/>
</dbReference>
<dbReference type="InterPro" id="IPR010636">
    <property type="entry name" value="Class_II_hydrophobin"/>
</dbReference>
<evidence type="ECO:0000313" key="5">
    <source>
        <dbReference type="Proteomes" id="UP000799424"/>
    </source>
</evidence>
<dbReference type="SUPFAM" id="SSF101751">
    <property type="entry name" value="Hydrophobin II, HfbII"/>
    <property type="match status" value="1"/>
</dbReference>
<protein>
    <recommendedName>
        <fullName evidence="6">Hydrophobin</fullName>
    </recommendedName>
</protein>
<evidence type="ECO:0000256" key="3">
    <source>
        <dbReference type="SAM" id="SignalP"/>
    </source>
</evidence>
<evidence type="ECO:0000256" key="2">
    <source>
        <dbReference type="ARBA" id="ARBA00023157"/>
    </source>
</evidence>
<name>A0A6A7ABN1_9PLEO</name>
<accession>A0A6A7ABN1</accession>
<feature type="signal peptide" evidence="3">
    <location>
        <begin position="1"/>
        <end position="16"/>
    </location>
</feature>
<dbReference type="OrthoDB" id="4500971at2759"/>
<dbReference type="CDD" id="cd23508">
    <property type="entry name" value="hydrophobin_II"/>
    <property type="match status" value="1"/>
</dbReference>
<dbReference type="Pfam" id="PF06766">
    <property type="entry name" value="Hydrophobin_2"/>
    <property type="match status" value="1"/>
</dbReference>
<comment type="similarity">
    <text evidence="1">Belongs to the cerato-ulmin hydrophobin family.</text>
</comment>
<proteinExistence type="inferred from homology"/>
<organism evidence="4 5">
    <name type="scientific">Ophiobolus disseminans</name>
    <dbReference type="NCBI Taxonomy" id="1469910"/>
    <lineage>
        <taxon>Eukaryota</taxon>
        <taxon>Fungi</taxon>
        <taxon>Dikarya</taxon>
        <taxon>Ascomycota</taxon>
        <taxon>Pezizomycotina</taxon>
        <taxon>Dothideomycetes</taxon>
        <taxon>Pleosporomycetidae</taxon>
        <taxon>Pleosporales</taxon>
        <taxon>Pleosporineae</taxon>
        <taxon>Phaeosphaeriaceae</taxon>
        <taxon>Ophiobolus</taxon>
    </lineage>
</organism>
<evidence type="ECO:0000256" key="1">
    <source>
        <dbReference type="ARBA" id="ARBA00009576"/>
    </source>
</evidence>
<keyword evidence="3" id="KW-0732">Signal</keyword>
<keyword evidence="5" id="KW-1185">Reference proteome</keyword>
<dbReference type="GO" id="GO:0005576">
    <property type="term" value="C:extracellular region"/>
    <property type="evidence" value="ECO:0007669"/>
    <property type="project" value="InterPro"/>
</dbReference>
<sequence>MQYIIVLASLLSLTFAAPTTLDTRAGVCGGVRVPVCCQLDVLGLSDLNCANAGPVATTAEFKALCAQTGTTAQCCVGALGTNALFCTGA</sequence>
<dbReference type="PANTHER" id="PTHR42341">
    <property type="entry name" value="HYDROPHOBIN"/>
    <property type="match status" value="1"/>
</dbReference>
<evidence type="ECO:0000313" key="4">
    <source>
        <dbReference type="EMBL" id="KAF2830721.1"/>
    </source>
</evidence>
<evidence type="ECO:0008006" key="6">
    <source>
        <dbReference type="Google" id="ProtNLM"/>
    </source>
</evidence>
<reference evidence="4" key="1">
    <citation type="journal article" date="2020" name="Stud. Mycol.">
        <title>101 Dothideomycetes genomes: a test case for predicting lifestyles and emergence of pathogens.</title>
        <authorList>
            <person name="Haridas S."/>
            <person name="Albert R."/>
            <person name="Binder M."/>
            <person name="Bloem J."/>
            <person name="Labutti K."/>
            <person name="Salamov A."/>
            <person name="Andreopoulos B."/>
            <person name="Baker S."/>
            <person name="Barry K."/>
            <person name="Bills G."/>
            <person name="Bluhm B."/>
            <person name="Cannon C."/>
            <person name="Castanera R."/>
            <person name="Culley D."/>
            <person name="Daum C."/>
            <person name="Ezra D."/>
            <person name="Gonzalez J."/>
            <person name="Henrissat B."/>
            <person name="Kuo A."/>
            <person name="Liang C."/>
            <person name="Lipzen A."/>
            <person name="Lutzoni F."/>
            <person name="Magnuson J."/>
            <person name="Mondo S."/>
            <person name="Nolan M."/>
            <person name="Ohm R."/>
            <person name="Pangilinan J."/>
            <person name="Park H.-J."/>
            <person name="Ramirez L."/>
            <person name="Alfaro M."/>
            <person name="Sun H."/>
            <person name="Tritt A."/>
            <person name="Yoshinaga Y."/>
            <person name="Zwiers L.-H."/>
            <person name="Turgeon B."/>
            <person name="Goodwin S."/>
            <person name="Spatafora J."/>
            <person name="Crous P."/>
            <person name="Grigoriev I."/>
        </authorList>
    </citation>
    <scope>NUCLEOTIDE SEQUENCE</scope>
    <source>
        <strain evidence="4">CBS 113818</strain>
    </source>
</reference>
<dbReference type="InterPro" id="IPR036686">
    <property type="entry name" value="Class_II_Hydrophobin_sf"/>
</dbReference>
<feature type="chain" id="PRO_5025369984" description="Hydrophobin" evidence="3">
    <location>
        <begin position="17"/>
        <end position="89"/>
    </location>
</feature>
<dbReference type="Proteomes" id="UP000799424">
    <property type="component" value="Unassembled WGS sequence"/>
</dbReference>
<dbReference type="PANTHER" id="PTHR42341:SF2">
    <property type="entry name" value="HYDROPHOBIN"/>
    <property type="match status" value="1"/>
</dbReference>
<keyword evidence="2" id="KW-1015">Disulfide bond</keyword>
<dbReference type="Gene3D" id="3.20.120.10">
    <property type="entry name" value="Hydrophobin"/>
    <property type="match status" value="1"/>
</dbReference>
<gene>
    <name evidence="4" type="ORF">CC86DRAFT_402740</name>
</gene>